<feature type="compositionally biased region" description="Polar residues" evidence="1">
    <location>
        <begin position="241"/>
        <end position="261"/>
    </location>
</feature>
<name>A0A653CVF4_CALMS</name>
<dbReference type="EMBL" id="CAACVG010009053">
    <property type="protein sequence ID" value="VEN51895.1"/>
    <property type="molecule type" value="Genomic_DNA"/>
</dbReference>
<evidence type="ECO:0000256" key="1">
    <source>
        <dbReference type="SAM" id="MobiDB-lite"/>
    </source>
</evidence>
<proteinExistence type="predicted"/>
<feature type="compositionally biased region" description="Basic and acidic residues" evidence="1">
    <location>
        <begin position="215"/>
        <end position="225"/>
    </location>
</feature>
<feature type="compositionally biased region" description="Low complexity" evidence="1">
    <location>
        <begin position="275"/>
        <end position="289"/>
    </location>
</feature>
<evidence type="ECO:0000313" key="3">
    <source>
        <dbReference type="EMBL" id="VEN51895.1"/>
    </source>
</evidence>
<evidence type="ECO:0008006" key="5">
    <source>
        <dbReference type="Google" id="ProtNLM"/>
    </source>
</evidence>
<gene>
    <name evidence="3" type="ORF">CALMAC_LOCUS12211</name>
</gene>
<sequence length="372" mass="41225">MEAVLVVVLALCYQAQAQHFQYFYTNPIIHVPQFSWQQPQTSYIPQVTQHARFQQAEDLYQSQVPAQLPADNYRGYTYHTSFDDGASSTVVFFRGPLPAAPQVNFIQNSTFQRQTLASENVDPMAHYNYIEHNIPAALNGQNRHLQNTAFFRSPLSLIANILEHPVQQNSILHFFDQIPASTVRLQQPSMQTSGSIISQYLPANSPGYSEENEQSQEHRQDKSLDDTVVIGARLSEMMSEAPQTSTTLAPQTTANPEGFTMSQNSVDSIIKKNTEGTNTSSTSSTTETKTTTEKLSETTMPLSNEESSTIALLKDTDTSSSQTMKPESSTSIPNVLITKNSTTTNETSKDTESTTVEESDSENTTKMIIVVA</sequence>
<evidence type="ECO:0000313" key="4">
    <source>
        <dbReference type="Proteomes" id="UP000410492"/>
    </source>
</evidence>
<feature type="compositionally biased region" description="Polar residues" evidence="1">
    <location>
        <begin position="300"/>
        <end position="310"/>
    </location>
</feature>
<keyword evidence="2" id="KW-0732">Signal</keyword>
<dbReference type="Proteomes" id="UP000410492">
    <property type="component" value="Unassembled WGS sequence"/>
</dbReference>
<dbReference type="OrthoDB" id="6778939at2759"/>
<keyword evidence="4" id="KW-1185">Reference proteome</keyword>
<feature type="region of interest" description="Disordered" evidence="1">
    <location>
        <begin position="239"/>
        <end position="261"/>
    </location>
</feature>
<feature type="chain" id="PRO_5024824403" description="DUF4794 domain-containing protein" evidence="2">
    <location>
        <begin position="18"/>
        <end position="372"/>
    </location>
</feature>
<protein>
    <recommendedName>
        <fullName evidence="5">DUF4794 domain-containing protein</fullName>
    </recommendedName>
</protein>
<feature type="region of interest" description="Disordered" evidence="1">
    <location>
        <begin position="273"/>
        <end position="364"/>
    </location>
</feature>
<reference evidence="3 4" key="1">
    <citation type="submission" date="2019-01" db="EMBL/GenBank/DDBJ databases">
        <authorList>
            <person name="Sayadi A."/>
        </authorList>
    </citation>
    <scope>NUCLEOTIDE SEQUENCE [LARGE SCALE GENOMIC DNA]</scope>
</reference>
<organism evidence="3 4">
    <name type="scientific">Callosobruchus maculatus</name>
    <name type="common">Southern cowpea weevil</name>
    <name type="synonym">Pulse bruchid</name>
    <dbReference type="NCBI Taxonomy" id="64391"/>
    <lineage>
        <taxon>Eukaryota</taxon>
        <taxon>Metazoa</taxon>
        <taxon>Ecdysozoa</taxon>
        <taxon>Arthropoda</taxon>
        <taxon>Hexapoda</taxon>
        <taxon>Insecta</taxon>
        <taxon>Pterygota</taxon>
        <taxon>Neoptera</taxon>
        <taxon>Endopterygota</taxon>
        <taxon>Coleoptera</taxon>
        <taxon>Polyphaga</taxon>
        <taxon>Cucujiformia</taxon>
        <taxon>Chrysomeloidea</taxon>
        <taxon>Chrysomelidae</taxon>
        <taxon>Bruchinae</taxon>
        <taxon>Bruchini</taxon>
        <taxon>Callosobruchus</taxon>
    </lineage>
</organism>
<feature type="region of interest" description="Disordered" evidence="1">
    <location>
        <begin position="199"/>
        <end position="225"/>
    </location>
</feature>
<accession>A0A653CVF4</accession>
<feature type="compositionally biased region" description="Polar residues" evidence="1">
    <location>
        <begin position="318"/>
        <end position="333"/>
    </location>
</feature>
<feature type="signal peptide" evidence="2">
    <location>
        <begin position="1"/>
        <end position="17"/>
    </location>
</feature>
<dbReference type="AlphaFoldDB" id="A0A653CVF4"/>
<evidence type="ECO:0000256" key="2">
    <source>
        <dbReference type="SAM" id="SignalP"/>
    </source>
</evidence>